<reference evidence="2 3" key="1">
    <citation type="submission" date="2016-12" db="EMBL/GenBank/DDBJ databases">
        <authorList>
            <person name="Song W.-J."/>
            <person name="Kurnit D.M."/>
        </authorList>
    </citation>
    <scope>NUCLEOTIDE SEQUENCE [LARGE SCALE GENOMIC DNA]</scope>
    <source>
        <strain evidence="2 3">IMCC3135</strain>
    </source>
</reference>
<feature type="signal peptide" evidence="1">
    <location>
        <begin position="1"/>
        <end position="30"/>
    </location>
</feature>
<evidence type="ECO:0000313" key="3">
    <source>
        <dbReference type="Proteomes" id="UP000250079"/>
    </source>
</evidence>
<evidence type="ECO:0000313" key="2">
    <source>
        <dbReference type="EMBL" id="ASJ72494.1"/>
    </source>
</evidence>
<feature type="chain" id="PRO_5016261865" evidence="1">
    <location>
        <begin position="31"/>
        <end position="221"/>
    </location>
</feature>
<name>A0A2Z2NZE5_9GAMM</name>
<dbReference type="Proteomes" id="UP000250079">
    <property type="component" value="Chromosome"/>
</dbReference>
<evidence type="ECO:0000256" key="1">
    <source>
        <dbReference type="SAM" id="SignalP"/>
    </source>
</evidence>
<proteinExistence type="predicted"/>
<dbReference type="EMBL" id="CP018632">
    <property type="protein sequence ID" value="ASJ72494.1"/>
    <property type="molecule type" value="Genomic_DNA"/>
</dbReference>
<sequence>MSIKYVQIRTIVTSLMAVAFLLTDVQAAQAMSNDPSLILTDQQQCGTHSPLFVALGDAYFDLDETHEPGLTSSTDIEQNKLLSRLSTQRFKDGWGQRVNCTANVGQLQAQASNVLLEDITVRRSDLSSPDSEILVTAFEYDEQQKRLRRETVTIPIRADKLLQSSDDRLVSTLRHRQATPIGSYLEETHIDAFISSESIIIEQSVFVNGTLAQWHTWHLPE</sequence>
<dbReference type="RefSeq" id="WP_157735933.1">
    <property type="nucleotide sequence ID" value="NZ_CP018632.1"/>
</dbReference>
<keyword evidence="3" id="KW-1185">Reference proteome</keyword>
<protein>
    <submittedName>
        <fullName evidence="2">Uncharacterized protein</fullName>
    </submittedName>
</protein>
<organism evidence="2 3">
    <name type="scientific">Granulosicoccus antarcticus IMCC3135</name>
    <dbReference type="NCBI Taxonomy" id="1192854"/>
    <lineage>
        <taxon>Bacteria</taxon>
        <taxon>Pseudomonadati</taxon>
        <taxon>Pseudomonadota</taxon>
        <taxon>Gammaproteobacteria</taxon>
        <taxon>Chromatiales</taxon>
        <taxon>Granulosicoccaceae</taxon>
        <taxon>Granulosicoccus</taxon>
    </lineage>
</organism>
<dbReference type="AlphaFoldDB" id="A0A2Z2NZE5"/>
<keyword evidence="1" id="KW-0732">Signal</keyword>
<accession>A0A2Z2NZE5</accession>
<gene>
    <name evidence="2" type="ORF">IMCC3135_12030</name>
</gene>
<dbReference type="KEGG" id="gai:IMCC3135_12030"/>